<evidence type="ECO:0000256" key="8">
    <source>
        <dbReference type="PIRSR" id="PIRSR016262-2"/>
    </source>
</evidence>
<dbReference type="InterPro" id="IPR045864">
    <property type="entry name" value="aa-tRNA-synth_II/BPL/LPL"/>
</dbReference>
<comment type="similarity">
    <text evidence="5 6">Belongs to the LipB family.</text>
</comment>
<dbReference type="PANTHER" id="PTHR10993:SF7">
    <property type="entry name" value="LIPOYLTRANSFERASE 2, MITOCHONDRIAL-RELATED"/>
    <property type="match status" value="1"/>
</dbReference>
<dbReference type="GO" id="GO:0005737">
    <property type="term" value="C:cytoplasm"/>
    <property type="evidence" value="ECO:0007669"/>
    <property type="project" value="UniProtKB-SubCell"/>
</dbReference>
<keyword evidence="13" id="KW-1185">Reference proteome</keyword>
<evidence type="ECO:0000259" key="11">
    <source>
        <dbReference type="PROSITE" id="PS51733"/>
    </source>
</evidence>
<evidence type="ECO:0000313" key="12">
    <source>
        <dbReference type="EMBL" id="QWQ37473.1"/>
    </source>
</evidence>
<dbReference type="InterPro" id="IPR004143">
    <property type="entry name" value="BPL_LPL_catalytic"/>
</dbReference>
<evidence type="ECO:0000256" key="9">
    <source>
        <dbReference type="PIRSR" id="PIRSR016262-3"/>
    </source>
</evidence>
<evidence type="ECO:0000256" key="3">
    <source>
        <dbReference type="ARBA" id="ARBA00023315"/>
    </source>
</evidence>
<feature type="domain" description="BPL/LPL catalytic" evidence="11">
    <location>
        <begin position="34"/>
        <end position="212"/>
    </location>
</feature>
<dbReference type="PANTHER" id="PTHR10993">
    <property type="entry name" value="OCTANOYLTRANSFERASE"/>
    <property type="match status" value="1"/>
</dbReference>
<reference evidence="12" key="1">
    <citation type="submission" date="2021-06" db="EMBL/GenBank/DDBJ databases">
        <title>Novel species in genus Arthrobacter.</title>
        <authorList>
            <person name="Zhang G."/>
        </authorList>
    </citation>
    <scope>NUCLEOTIDE SEQUENCE</scope>
    <source>
        <strain evidence="12">Zg-ZUI122</strain>
    </source>
</reference>
<comment type="function">
    <text evidence="4 5 6">Catalyzes the transfer of endogenously produced octanoic acid from octanoyl-acyl-carrier-protein onto the lipoyl domains of lipoate-dependent enzymes. Lipoyl-ACP can also act as a substrate although octanoyl-ACP is likely to be the physiological substrate.</text>
</comment>
<dbReference type="GO" id="GO:0033819">
    <property type="term" value="F:lipoyl(octanoyl) transferase activity"/>
    <property type="evidence" value="ECO:0007669"/>
    <property type="project" value="UniProtKB-EC"/>
</dbReference>
<feature type="active site" description="Acyl-thioester intermediate" evidence="5 7">
    <location>
        <position position="173"/>
    </location>
</feature>
<proteinExistence type="inferred from homology"/>
<dbReference type="PROSITE" id="PS01313">
    <property type="entry name" value="LIPB"/>
    <property type="match status" value="1"/>
</dbReference>
<feature type="binding site" evidence="5 8">
    <location>
        <begin position="142"/>
        <end position="144"/>
    </location>
    <ligand>
        <name>substrate</name>
    </ligand>
</feature>
<evidence type="ECO:0000256" key="1">
    <source>
        <dbReference type="ARBA" id="ARBA00004821"/>
    </source>
</evidence>
<sequence>MALEFLRIGLAPDYVDYLDGWDRQRVLHERVLAGSAPDTVLLLEHSPVYTAGKRTEDHERPFDGTPVIPVDRGGKLTWHGPGQLVGYPILRLPDPSKVADYVATLEDALIAVLADYGIRGERVAGRSGVWVRDGGPDRKIAAIGIRVNHGVTMHGFSLNCSNDLAPYAQIVACGITDAGTTSISAETGQVVTPADLVSRVEEELLHRRDHLVREHPVRVTDTISPEPGATAPGRLKGSLL</sequence>
<evidence type="ECO:0000256" key="5">
    <source>
        <dbReference type="HAMAP-Rule" id="MF_00013"/>
    </source>
</evidence>
<feature type="site" description="Lowers pKa of active site Cys" evidence="5 9">
    <location>
        <position position="139"/>
    </location>
</feature>
<evidence type="ECO:0000313" key="13">
    <source>
        <dbReference type="Proteomes" id="UP000680588"/>
    </source>
</evidence>
<evidence type="ECO:0000256" key="7">
    <source>
        <dbReference type="PIRSR" id="PIRSR016262-1"/>
    </source>
</evidence>
<feature type="binding site" evidence="5 8">
    <location>
        <begin position="155"/>
        <end position="157"/>
    </location>
    <ligand>
        <name>substrate</name>
    </ligand>
</feature>
<name>A0A975S7Y8_9MICC</name>
<comment type="subcellular location">
    <subcellularLocation>
        <location evidence="5">Cytoplasm</location>
    </subcellularLocation>
</comment>
<keyword evidence="2 5" id="KW-0808">Transferase</keyword>
<evidence type="ECO:0000256" key="6">
    <source>
        <dbReference type="PIRNR" id="PIRNR016262"/>
    </source>
</evidence>
<organism evidence="12 13">
    <name type="scientific">Arthrobacter sunyaminii</name>
    <dbReference type="NCBI Taxonomy" id="2816859"/>
    <lineage>
        <taxon>Bacteria</taxon>
        <taxon>Bacillati</taxon>
        <taxon>Actinomycetota</taxon>
        <taxon>Actinomycetes</taxon>
        <taxon>Micrococcales</taxon>
        <taxon>Micrococcaceae</taxon>
        <taxon>Arthrobacter</taxon>
    </lineage>
</organism>
<dbReference type="KEGG" id="asun:KG104_07010"/>
<feature type="region of interest" description="Disordered" evidence="10">
    <location>
        <begin position="221"/>
        <end position="240"/>
    </location>
</feature>
<comment type="miscellaneous">
    <text evidence="5">In the reaction, the free carboxyl group of octanoic acid is attached via an amide linkage to the epsilon-amino group of a specific lysine residue of lipoyl domains of lipoate-dependent enzymes.</text>
</comment>
<dbReference type="Gene3D" id="3.30.930.10">
    <property type="entry name" value="Bira Bifunctional Protein, Domain 2"/>
    <property type="match status" value="1"/>
</dbReference>
<dbReference type="GO" id="GO:0009249">
    <property type="term" value="P:protein lipoylation"/>
    <property type="evidence" value="ECO:0007669"/>
    <property type="project" value="InterPro"/>
</dbReference>
<dbReference type="PROSITE" id="PS51733">
    <property type="entry name" value="BPL_LPL_CATALYTIC"/>
    <property type="match status" value="1"/>
</dbReference>
<dbReference type="InterPro" id="IPR020605">
    <property type="entry name" value="Octanoyltransferase_CS"/>
</dbReference>
<dbReference type="Proteomes" id="UP000680588">
    <property type="component" value="Chromosome"/>
</dbReference>
<accession>A0A975S7Y8</accession>
<feature type="binding site" evidence="5 8">
    <location>
        <begin position="72"/>
        <end position="79"/>
    </location>
    <ligand>
        <name>substrate</name>
    </ligand>
</feature>
<dbReference type="NCBIfam" id="TIGR00214">
    <property type="entry name" value="lipB"/>
    <property type="match status" value="1"/>
</dbReference>
<gene>
    <name evidence="5 12" type="primary">lipB</name>
    <name evidence="12" type="ORF">KG104_07010</name>
</gene>
<dbReference type="EMBL" id="CP076456">
    <property type="protein sequence ID" value="QWQ37473.1"/>
    <property type="molecule type" value="Genomic_DNA"/>
</dbReference>
<comment type="catalytic activity">
    <reaction evidence="5 6">
        <text>octanoyl-[ACP] + L-lysyl-[protein] = N(6)-octanoyl-L-lysyl-[protein] + holo-[ACP] + H(+)</text>
        <dbReference type="Rhea" id="RHEA:17665"/>
        <dbReference type="Rhea" id="RHEA-COMP:9636"/>
        <dbReference type="Rhea" id="RHEA-COMP:9685"/>
        <dbReference type="Rhea" id="RHEA-COMP:9752"/>
        <dbReference type="Rhea" id="RHEA-COMP:9928"/>
        <dbReference type="ChEBI" id="CHEBI:15378"/>
        <dbReference type="ChEBI" id="CHEBI:29969"/>
        <dbReference type="ChEBI" id="CHEBI:64479"/>
        <dbReference type="ChEBI" id="CHEBI:78463"/>
        <dbReference type="ChEBI" id="CHEBI:78809"/>
        <dbReference type="EC" id="2.3.1.181"/>
    </reaction>
</comment>
<evidence type="ECO:0000256" key="2">
    <source>
        <dbReference type="ARBA" id="ARBA00022679"/>
    </source>
</evidence>
<comment type="pathway">
    <text evidence="1 5 6">Protein modification; protein lipoylation via endogenous pathway; protein N(6)-(lipoyl)lysine from octanoyl-[acyl-carrier-protein]: step 1/2.</text>
</comment>
<dbReference type="AlphaFoldDB" id="A0A975S7Y8"/>
<evidence type="ECO:0000256" key="4">
    <source>
        <dbReference type="ARBA" id="ARBA00024732"/>
    </source>
</evidence>
<keyword evidence="5" id="KW-0963">Cytoplasm</keyword>
<dbReference type="NCBIfam" id="NF010925">
    <property type="entry name" value="PRK14345.1"/>
    <property type="match status" value="1"/>
</dbReference>
<dbReference type="SUPFAM" id="SSF55681">
    <property type="entry name" value="Class II aaRS and biotin synthetases"/>
    <property type="match status" value="1"/>
</dbReference>
<dbReference type="EC" id="2.3.1.181" evidence="5 6"/>
<dbReference type="InterPro" id="IPR000544">
    <property type="entry name" value="Octanoyltransferase"/>
</dbReference>
<dbReference type="CDD" id="cd16444">
    <property type="entry name" value="LipB"/>
    <property type="match status" value="1"/>
</dbReference>
<protein>
    <recommendedName>
        <fullName evidence="5 6">Octanoyltransferase</fullName>
        <ecNumber evidence="5 6">2.3.1.181</ecNumber>
    </recommendedName>
    <alternativeName>
        <fullName evidence="5">Lipoate-protein ligase B</fullName>
    </alternativeName>
    <alternativeName>
        <fullName evidence="5">Lipoyl/octanoyl transferase</fullName>
    </alternativeName>
    <alternativeName>
        <fullName evidence="5">Octanoyl-[acyl-carrier-protein]-protein N-octanoyltransferase</fullName>
    </alternativeName>
</protein>
<keyword evidence="3 5" id="KW-0012">Acyltransferase</keyword>
<dbReference type="Pfam" id="PF21948">
    <property type="entry name" value="LplA-B_cat"/>
    <property type="match status" value="1"/>
</dbReference>
<evidence type="ECO:0000256" key="10">
    <source>
        <dbReference type="SAM" id="MobiDB-lite"/>
    </source>
</evidence>
<dbReference type="HAMAP" id="MF_00013">
    <property type="entry name" value="LipB"/>
    <property type="match status" value="1"/>
</dbReference>
<dbReference type="PIRSF" id="PIRSF016262">
    <property type="entry name" value="LPLase"/>
    <property type="match status" value="1"/>
</dbReference>
<dbReference type="RefSeq" id="WP_207346553.1">
    <property type="nucleotide sequence ID" value="NZ_CP076456.1"/>
</dbReference>